<evidence type="ECO:0008006" key="3">
    <source>
        <dbReference type="Google" id="ProtNLM"/>
    </source>
</evidence>
<evidence type="ECO:0000313" key="2">
    <source>
        <dbReference type="Proteomes" id="UP000001542"/>
    </source>
</evidence>
<dbReference type="VEuPathDB" id="TrichDB:TVAGG3_0683930"/>
<dbReference type="RefSeq" id="XP_001327032.1">
    <property type="nucleotide sequence ID" value="XM_001326997.1"/>
</dbReference>
<protein>
    <recommendedName>
        <fullName evidence="3">F5/8 type C domain-containing protein</fullName>
    </recommendedName>
</protein>
<proteinExistence type="predicted"/>
<dbReference type="AlphaFoldDB" id="A2DXU9"/>
<dbReference type="InterPro" id="IPR008979">
    <property type="entry name" value="Galactose-bd-like_sf"/>
</dbReference>
<name>A2DXU9_TRIV3</name>
<evidence type="ECO:0000313" key="1">
    <source>
        <dbReference type="EMBL" id="EAY14809.1"/>
    </source>
</evidence>
<gene>
    <name evidence="1" type="ORF">TVAG_219920</name>
</gene>
<organism evidence="1 2">
    <name type="scientific">Trichomonas vaginalis (strain ATCC PRA-98 / G3)</name>
    <dbReference type="NCBI Taxonomy" id="412133"/>
    <lineage>
        <taxon>Eukaryota</taxon>
        <taxon>Metamonada</taxon>
        <taxon>Parabasalia</taxon>
        <taxon>Trichomonadida</taxon>
        <taxon>Trichomonadidae</taxon>
        <taxon>Trichomonas</taxon>
    </lineage>
</organism>
<dbReference type="Proteomes" id="UP000001542">
    <property type="component" value="Unassembled WGS sequence"/>
</dbReference>
<dbReference type="SUPFAM" id="SSF49785">
    <property type="entry name" value="Galactose-binding domain-like"/>
    <property type="match status" value="1"/>
</dbReference>
<keyword evidence="2" id="KW-1185">Reference proteome</keyword>
<dbReference type="VEuPathDB" id="TrichDB:TVAG_219920"/>
<sequence>MRLNGYYIKAGCCGESGSDGCCCYDIEYCCRCCLYSWSFQISNDNVTWKTVHSVEKDMEMVYCKDKTYKFSESYNTRYISLIQDEACPGDPPCIAINKIELIGTIDGEVSYEAHNFESEDDDVSIIGHISKNRM</sequence>
<dbReference type="Gene3D" id="2.60.120.260">
    <property type="entry name" value="Galactose-binding domain-like"/>
    <property type="match status" value="1"/>
</dbReference>
<reference evidence="1" key="2">
    <citation type="journal article" date="2007" name="Science">
        <title>Draft genome sequence of the sexually transmitted pathogen Trichomonas vaginalis.</title>
        <authorList>
            <person name="Carlton J.M."/>
            <person name="Hirt R.P."/>
            <person name="Silva J.C."/>
            <person name="Delcher A.L."/>
            <person name="Schatz M."/>
            <person name="Zhao Q."/>
            <person name="Wortman J.R."/>
            <person name="Bidwell S.L."/>
            <person name="Alsmark U.C.M."/>
            <person name="Besteiro S."/>
            <person name="Sicheritz-Ponten T."/>
            <person name="Noel C.J."/>
            <person name="Dacks J.B."/>
            <person name="Foster P.G."/>
            <person name="Simillion C."/>
            <person name="Van de Peer Y."/>
            <person name="Miranda-Saavedra D."/>
            <person name="Barton G.J."/>
            <person name="Westrop G.D."/>
            <person name="Mueller S."/>
            <person name="Dessi D."/>
            <person name="Fiori P.L."/>
            <person name="Ren Q."/>
            <person name="Paulsen I."/>
            <person name="Zhang H."/>
            <person name="Bastida-Corcuera F.D."/>
            <person name="Simoes-Barbosa A."/>
            <person name="Brown M.T."/>
            <person name="Hayes R.D."/>
            <person name="Mukherjee M."/>
            <person name="Okumura C.Y."/>
            <person name="Schneider R."/>
            <person name="Smith A.J."/>
            <person name="Vanacova S."/>
            <person name="Villalvazo M."/>
            <person name="Haas B.J."/>
            <person name="Pertea M."/>
            <person name="Feldblyum T.V."/>
            <person name="Utterback T.R."/>
            <person name="Shu C.L."/>
            <person name="Osoegawa K."/>
            <person name="de Jong P.J."/>
            <person name="Hrdy I."/>
            <person name="Horvathova L."/>
            <person name="Zubacova Z."/>
            <person name="Dolezal P."/>
            <person name="Malik S.B."/>
            <person name="Logsdon J.M. Jr."/>
            <person name="Henze K."/>
            <person name="Gupta A."/>
            <person name="Wang C.C."/>
            <person name="Dunne R.L."/>
            <person name="Upcroft J.A."/>
            <person name="Upcroft P."/>
            <person name="White O."/>
            <person name="Salzberg S.L."/>
            <person name="Tang P."/>
            <person name="Chiu C.-H."/>
            <person name="Lee Y.-S."/>
            <person name="Embley T.M."/>
            <person name="Coombs G.H."/>
            <person name="Mottram J.C."/>
            <person name="Tachezy J."/>
            <person name="Fraser-Liggett C.M."/>
            <person name="Johnson P.J."/>
        </authorList>
    </citation>
    <scope>NUCLEOTIDE SEQUENCE [LARGE SCALE GENOMIC DNA]</scope>
    <source>
        <strain evidence="1">G3</strain>
    </source>
</reference>
<accession>A2DXU9</accession>
<dbReference type="InParanoid" id="A2DXU9"/>
<reference evidence="1" key="1">
    <citation type="submission" date="2006-10" db="EMBL/GenBank/DDBJ databases">
        <authorList>
            <person name="Amadeo P."/>
            <person name="Zhao Q."/>
            <person name="Wortman J."/>
            <person name="Fraser-Liggett C."/>
            <person name="Carlton J."/>
        </authorList>
    </citation>
    <scope>NUCLEOTIDE SEQUENCE</scope>
    <source>
        <strain evidence="1">G3</strain>
    </source>
</reference>
<dbReference type="KEGG" id="tva:75666665"/>
<dbReference type="EMBL" id="DS113265">
    <property type="protein sequence ID" value="EAY14809.1"/>
    <property type="molecule type" value="Genomic_DNA"/>
</dbReference>